<dbReference type="InterPro" id="IPR003362">
    <property type="entry name" value="Bact_transf"/>
</dbReference>
<feature type="domain" description="Bacterial sugar transferase" evidence="3">
    <location>
        <begin position="21"/>
        <end position="211"/>
    </location>
</feature>
<dbReference type="PANTHER" id="PTHR30576:SF20">
    <property type="entry name" value="QUINOVOSAMINEPHOSPHOTRANSFERAE-RELATED"/>
    <property type="match status" value="1"/>
</dbReference>
<dbReference type="Proteomes" id="UP000319836">
    <property type="component" value="Unassembled WGS sequence"/>
</dbReference>
<sequence>MPPEQPRPARELPIVRAGLPRVIEIPLAALGLLIASPFLLLAALAIAMTSPGGALFRQVRVGRGGRLFGLYKLRSMRLDADGPALTARIDARVTSVGRWLRRTKLDELPQLWNVLRGEMALLGPRPEVPRYANLDDPRWRRILDVRPGITDPLTLRLRDEDALMPVAAEDRERFYLETLQPIKLEGYLAYLATRSAWSDLAILIATALAIVRSRPMPSREELARRGRV</sequence>
<keyword evidence="2" id="KW-0472">Membrane</keyword>
<dbReference type="AlphaFoldDB" id="A0A538U0H1"/>
<evidence type="ECO:0000256" key="1">
    <source>
        <dbReference type="ARBA" id="ARBA00006464"/>
    </source>
</evidence>
<keyword evidence="2" id="KW-0812">Transmembrane</keyword>
<reference evidence="4 5" key="1">
    <citation type="journal article" date="2019" name="Nat. Microbiol.">
        <title>Mediterranean grassland soil C-N compound turnover is dependent on rainfall and depth, and is mediated by genomically divergent microorganisms.</title>
        <authorList>
            <person name="Diamond S."/>
            <person name="Andeer P.F."/>
            <person name="Li Z."/>
            <person name="Crits-Christoph A."/>
            <person name="Burstein D."/>
            <person name="Anantharaman K."/>
            <person name="Lane K.R."/>
            <person name="Thomas B.C."/>
            <person name="Pan C."/>
            <person name="Northen T.R."/>
            <person name="Banfield J.F."/>
        </authorList>
    </citation>
    <scope>NUCLEOTIDE SEQUENCE [LARGE SCALE GENOMIC DNA]</scope>
    <source>
        <strain evidence="4">WS_10</strain>
    </source>
</reference>
<comment type="caution">
    <text evidence="4">The sequence shown here is derived from an EMBL/GenBank/DDBJ whole genome shotgun (WGS) entry which is preliminary data.</text>
</comment>
<evidence type="ECO:0000256" key="2">
    <source>
        <dbReference type="SAM" id="Phobius"/>
    </source>
</evidence>
<dbReference type="GO" id="GO:0016780">
    <property type="term" value="F:phosphotransferase activity, for other substituted phosphate groups"/>
    <property type="evidence" value="ECO:0007669"/>
    <property type="project" value="TreeGrafter"/>
</dbReference>
<evidence type="ECO:0000259" key="3">
    <source>
        <dbReference type="Pfam" id="PF02397"/>
    </source>
</evidence>
<protein>
    <submittedName>
        <fullName evidence="4">Sugar transferase</fullName>
    </submittedName>
</protein>
<dbReference type="EMBL" id="VBPA01000312">
    <property type="protein sequence ID" value="TMQ69301.1"/>
    <property type="molecule type" value="Genomic_DNA"/>
</dbReference>
<dbReference type="PANTHER" id="PTHR30576">
    <property type="entry name" value="COLANIC BIOSYNTHESIS UDP-GLUCOSE LIPID CARRIER TRANSFERASE"/>
    <property type="match status" value="1"/>
</dbReference>
<evidence type="ECO:0000313" key="5">
    <source>
        <dbReference type="Proteomes" id="UP000319836"/>
    </source>
</evidence>
<dbReference type="Pfam" id="PF02397">
    <property type="entry name" value="Bac_transf"/>
    <property type="match status" value="1"/>
</dbReference>
<evidence type="ECO:0000313" key="4">
    <source>
        <dbReference type="EMBL" id="TMQ69301.1"/>
    </source>
</evidence>
<keyword evidence="4" id="KW-0808">Transferase</keyword>
<name>A0A538U0H1_UNCEI</name>
<keyword evidence="2" id="KW-1133">Transmembrane helix</keyword>
<comment type="similarity">
    <text evidence="1">Belongs to the bacterial sugar transferase family.</text>
</comment>
<proteinExistence type="inferred from homology"/>
<accession>A0A538U0H1</accession>
<organism evidence="4 5">
    <name type="scientific">Eiseniibacteriota bacterium</name>
    <dbReference type="NCBI Taxonomy" id="2212470"/>
    <lineage>
        <taxon>Bacteria</taxon>
        <taxon>Candidatus Eiseniibacteriota</taxon>
    </lineage>
</organism>
<feature type="transmembrane region" description="Helical" evidence="2">
    <location>
        <begin position="25"/>
        <end position="47"/>
    </location>
</feature>
<gene>
    <name evidence="4" type="ORF">E6K80_12105</name>
</gene>